<reference evidence="1 2" key="1">
    <citation type="journal article" date="2015" name="Genome Announc.">
        <title>Complete Genome Sequence of Steroid-Transforming Nocardioides simplex VKM Ac-2033D.</title>
        <authorList>
            <person name="Shtratnikova V.Y."/>
            <person name="Schelkunov M.I."/>
            <person name="Pekov Y.A."/>
            <person name="Fokina V.V."/>
            <person name="Logacheva M.D."/>
            <person name="Sokolov S.L."/>
            <person name="Bragin E.Y."/>
            <person name="Ashapkin V.V."/>
            <person name="Donova M.V."/>
        </authorList>
    </citation>
    <scope>NUCLEOTIDE SEQUENCE [LARGE SCALE GENOMIC DNA]</scope>
    <source>
        <strain evidence="1 2">VKM Ac-2033D</strain>
    </source>
</reference>
<dbReference type="KEGG" id="psim:KR76_21395"/>
<sequence>MTAMNGPVVAGVTDDGSGFIAGLIDAGDALVLDEIRLDADGVLAVGGIETTFLTGRDPEGTLRMWSVEEFYVNAQDLAAGELDDEEPLIEEIELPEHYTWAASVATERDDFMLAMTGRAETTQVEVRVLYALDLPVLDQHRHPAAPGLLGGRPVVAHRAKQPVWVVTDAGVCWSDPWLLDEMQDEVHWSDVDLPAGMVATYAAVGMKGWLGGWAPGADGDRPVLVRHGRGTEPEVVPAPVTRLRPDAAGPRVLLLEPDRLDDMPAMVTASVDGNALWFPDAAEDGGWARVAVPDGDGPLWAAGSGAGWVGVIIGTSVWVAHHPNG</sequence>
<keyword evidence="2" id="KW-1185">Reference proteome</keyword>
<organism evidence="1 2">
    <name type="scientific">Nocardioides simplex</name>
    <name type="common">Arthrobacter simplex</name>
    <dbReference type="NCBI Taxonomy" id="2045"/>
    <lineage>
        <taxon>Bacteria</taxon>
        <taxon>Bacillati</taxon>
        <taxon>Actinomycetota</taxon>
        <taxon>Actinomycetes</taxon>
        <taxon>Propionibacteriales</taxon>
        <taxon>Nocardioidaceae</taxon>
        <taxon>Pimelobacter</taxon>
    </lineage>
</organism>
<evidence type="ECO:0000313" key="1">
    <source>
        <dbReference type="EMBL" id="AIY18689.2"/>
    </source>
</evidence>
<accession>A0A0A1DMV4</accession>
<name>A0A0A1DMV4_NOCSI</name>
<protein>
    <submittedName>
        <fullName evidence="1">Uncharacterized protein</fullName>
    </submittedName>
</protein>
<dbReference type="STRING" id="2045.KR76_21395"/>
<evidence type="ECO:0000313" key="2">
    <source>
        <dbReference type="Proteomes" id="UP000030300"/>
    </source>
</evidence>
<proteinExistence type="predicted"/>
<gene>
    <name evidence="1" type="ORF">KR76_21395</name>
</gene>
<dbReference type="HOGENOM" id="CLU_854819_0_0_11"/>
<dbReference type="AlphaFoldDB" id="A0A0A1DMV4"/>
<dbReference type="Proteomes" id="UP000030300">
    <property type="component" value="Chromosome"/>
</dbReference>
<dbReference type="EMBL" id="CP009896">
    <property type="protein sequence ID" value="AIY18689.2"/>
    <property type="molecule type" value="Genomic_DNA"/>
</dbReference>